<protein>
    <recommendedName>
        <fullName evidence="3">Tetratricopeptide repeat protein</fullName>
    </recommendedName>
</protein>
<evidence type="ECO:0000313" key="2">
    <source>
        <dbReference type="Proteomes" id="UP000478183"/>
    </source>
</evidence>
<evidence type="ECO:0008006" key="3">
    <source>
        <dbReference type="Google" id="ProtNLM"/>
    </source>
</evidence>
<proteinExistence type="predicted"/>
<sequence>MVHKVYEDAETSVYFKGNNQKVAAISYSSMGYNFKEKGIPGGEILTSFGYDVFGVVAKRNNWFPVSSMQRVAAALAPRLIGYDNRLSYGSSMGAYGAIKHSARMNSDVTLALAPQYSIDPALVSGWDRRYLRFFDSSLNSGMEINKLDLGGRVVVVADPMFEKDIRHARLIAENGEVEIVPGFGCGHLVIQPLASKLVLAKFLSAILSGDMNEAKIIYRKSRKASSYYRGNLLRVLADRQFARGDITSAARTIELSLLAHTKTSAPFVTASRIHQKLGEYDKAIDAALEAQQRAPKSQWIANIVQELRSLESA</sequence>
<comment type="caution">
    <text evidence="1">The sequence shown here is derived from an EMBL/GenBank/DDBJ whole genome shotgun (WGS) entry which is preliminary data.</text>
</comment>
<evidence type="ECO:0000313" key="1">
    <source>
        <dbReference type="EMBL" id="MTH78743.1"/>
    </source>
</evidence>
<accession>A0A6L6J9B3</accession>
<dbReference type="EMBL" id="WMIE01000008">
    <property type="protein sequence ID" value="MTH78743.1"/>
    <property type="molecule type" value="Genomic_DNA"/>
</dbReference>
<reference evidence="1 2" key="1">
    <citation type="submission" date="2019-11" db="EMBL/GenBank/DDBJ databases">
        <authorList>
            <person name="Dong K."/>
        </authorList>
    </citation>
    <scope>NUCLEOTIDE SEQUENCE [LARGE SCALE GENOMIC DNA]</scope>
    <source>
        <strain evidence="1 2">NBRC 111993</strain>
    </source>
</reference>
<keyword evidence="2" id="KW-1185">Reference proteome</keyword>
<organism evidence="1 2">
    <name type="scientific">Paracoccus aestuariivivens</name>
    <dbReference type="NCBI Taxonomy" id="1820333"/>
    <lineage>
        <taxon>Bacteria</taxon>
        <taxon>Pseudomonadati</taxon>
        <taxon>Pseudomonadota</taxon>
        <taxon>Alphaproteobacteria</taxon>
        <taxon>Rhodobacterales</taxon>
        <taxon>Paracoccaceae</taxon>
        <taxon>Paracoccus</taxon>
    </lineage>
</organism>
<dbReference type="SUPFAM" id="SSF48452">
    <property type="entry name" value="TPR-like"/>
    <property type="match status" value="1"/>
</dbReference>
<dbReference type="Proteomes" id="UP000478183">
    <property type="component" value="Unassembled WGS sequence"/>
</dbReference>
<dbReference type="Gene3D" id="1.25.40.10">
    <property type="entry name" value="Tetratricopeptide repeat domain"/>
    <property type="match status" value="1"/>
</dbReference>
<dbReference type="RefSeq" id="WP_170295188.1">
    <property type="nucleotide sequence ID" value="NZ_WMIE01000008.1"/>
</dbReference>
<gene>
    <name evidence="1" type="ORF">GL286_13505</name>
</gene>
<name>A0A6L6J9B3_9RHOB</name>
<dbReference type="AlphaFoldDB" id="A0A6L6J9B3"/>
<dbReference type="InterPro" id="IPR011990">
    <property type="entry name" value="TPR-like_helical_dom_sf"/>
</dbReference>